<dbReference type="OrthoDB" id="420187at2759"/>
<dbReference type="Proteomes" id="UP000027361">
    <property type="component" value="Unassembled WGS sequence"/>
</dbReference>
<dbReference type="GO" id="GO:0005634">
    <property type="term" value="C:nucleus"/>
    <property type="evidence" value="ECO:0007669"/>
    <property type="project" value="TreeGrafter"/>
</dbReference>
<evidence type="ECO:0000313" key="11">
    <source>
        <dbReference type="Proteomes" id="UP000027361"/>
    </source>
</evidence>
<dbReference type="SUPFAM" id="SSF54001">
    <property type="entry name" value="Cysteine proteinases"/>
    <property type="match status" value="1"/>
</dbReference>
<keyword evidence="5 7" id="KW-0378">Hydrolase</keyword>
<feature type="compositionally biased region" description="Low complexity" evidence="8">
    <location>
        <begin position="1"/>
        <end position="24"/>
    </location>
</feature>
<dbReference type="GO" id="GO:0016579">
    <property type="term" value="P:protein deubiquitination"/>
    <property type="evidence" value="ECO:0007669"/>
    <property type="project" value="InterPro"/>
</dbReference>
<dbReference type="EC" id="3.4.19.12" evidence="7"/>
<dbReference type="PROSITE" id="PS00972">
    <property type="entry name" value="USP_1"/>
    <property type="match status" value="1"/>
</dbReference>
<dbReference type="GO" id="GO:0006508">
    <property type="term" value="P:proteolysis"/>
    <property type="evidence" value="ECO:0007669"/>
    <property type="project" value="UniProtKB-KW"/>
</dbReference>
<feature type="region of interest" description="Disordered" evidence="8">
    <location>
        <begin position="802"/>
        <end position="973"/>
    </location>
</feature>
<keyword evidence="6 7" id="KW-0788">Thiol protease</keyword>
<feature type="compositionally biased region" description="Acidic residues" evidence="8">
    <location>
        <begin position="874"/>
        <end position="893"/>
    </location>
</feature>
<evidence type="ECO:0000256" key="5">
    <source>
        <dbReference type="ARBA" id="ARBA00022801"/>
    </source>
</evidence>
<dbReference type="InterPro" id="IPR018200">
    <property type="entry name" value="USP_CS"/>
</dbReference>
<dbReference type="InterPro" id="IPR050164">
    <property type="entry name" value="Peptidase_C19"/>
</dbReference>
<keyword evidence="3 7" id="KW-0645">Protease</keyword>
<feature type="compositionally biased region" description="Acidic residues" evidence="8">
    <location>
        <begin position="821"/>
        <end position="833"/>
    </location>
</feature>
<comment type="similarity">
    <text evidence="2 7">Belongs to the peptidase C19 family.</text>
</comment>
<evidence type="ECO:0000256" key="3">
    <source>
        <dbReference type="ARBA" id="ARBA00022670"/>
    </source>
</evidence>
<feature type="region of interest" description="Disordered" evidence="8">
    <location>
        <begin position="117"/>
        <end position="137"/>
    </location>
</feature>
<evidence type="ECO:0000256" key="2">
    <source>
        <dbReference type="ARBA" id="ARBA00009085"/>
    </source>
</evidence>
<reference evidence="10 11" key="1">
    <citation type="submission" date="2014-05" db="EMBL/GenBank/DDBJ databases">
        <title>Draft genome sequence of a rare smut relative, Tilletiaria anomala UBC 951.</title>
        <authorList>
            <consortium name="DOE Joint Genome Institute"/>
            <person name="Toome M."/>
            <person name="Kuo A."/>
            <person name="Henrissat B."/>
            <person name="Lipzen A."/>
            <person name="Tritt A."/>
            <person name="Yoshinaga Y."/>
            <person name="Zane M."/>
            <person name="Barry K."/>
            <person name="Grigoriev I.V."/>
            <person name="Spatafora J.W."/>
            <person name="Aimea M.C."/>
        </authorList>
    </citation>
    <scope>NUCLEOTIDE SEQUENCE [LARGE SCALE GENOMIC DNA]</scope>
    <source>
        <strain evidence="10 11">UBC 951</strain>
    </source>
</reference>
<feature type="region of interest" description="Disordered" evidence="8">
    <location>
        <begin position="1"/>
        <end position="86"/>
    </location>
</feature>
<feature type="compositionally biased region" description="Basic residues" evidence="8">
    <location>
        <begin position="915"/>
        <end position="924"/>
    </location>
</feature>
<keyword evidence="4 7" id="KW-0833">Ubl conjugation pathway</keyword>
<evidence type="ECO:0000313" key="10">
    <source>
        <dbReference type="EMBL" id="KDN36702.1"/>
    </source>
</evidence>
<feature type="region of interest" description="Disordered" evidence="8">
    <location>
        <begin position="169"/>
        <end position="196"/>
    </location>
</feature>
<feature type="domain" description="USP" evidence="9">
    <location>
        <begin position="222"/>
        <end position="647"/>
    </location>
</feature>
<evidence type="ECO:0000256" key="6">
    <source>
        <dbReference type="ARBA" id="ARBA00022807"/>
    </source>
</evidence>
<dbReference type="InterPro" id="IPR028889">
    <property type="entry name" value="USP"/>
</dbReference>
<protein>
    <recommendedName>
        <fullName evidence="7">Ubiquitin carboxyl-terminal hydrolase</fullName>
        <ecNumber evidence="7">3.4.19.12</ecNumber>
    </recommendedName>
</protein>
<organism evidence="10 11">
    <name type="scientific">Tilletiaria anomala (strain ATCC 24038 / CBS 436.72 / UBC 951)</name>
    <dbReference type="NCBI Taxonomy" id="1037660"/>
    <lineage>
        <taxon>Eukaryota</taxon>
        <taxon>Fungi</taxon>
        <taxon>Dikarya</taxon>
        <taxon>Basidiomycota</taxon>
        <taxon>Ustilaginomycotina</taxon>
        <taxon>Exobasidiomycetes</taxon>
        <taxon>Georgefischeriales</taxon>
        <taxon>Tilletiariaceae</taxon>
        <taxon>Tilletiaria</taxon>
    </lineage>
</organism>
<comment type="caution">
    <text evidence="10">The sequence shown here is derived from an EMBL/GenBank/DDBJ whole genome shotgun (WGS) entry which is preliminary data.</text>
</comment>
<dbReference type="Gene3D" id="3.90.70.10">
    <property type="entry name" value="Cysteine proteinases"/>
    <property type="match status" value="1"/>
</dbReference>
<evidence type="ECO:0000259" key="9">
    <source>
        <dbReference type="PROSITE" id="PS50235"/>
    </source>
</evidence>
<keyword evidence="11" id="KW-1185">Reference proteome</keyword>
<feature type="region of interest" description="Disordered" evidence="8">
    <location>
        <begin position="391"/>
        <end position="422"/>
    </location>
</feature>
<evidence type="ECO:0000256" key="1">
    <source>
        <dbReference type="ARBA" id="ARBA00000707"/>
    </source>
</evidence>
<dbReference type="PROSITE" id="PS50235">
    <property type="entry name" value="USP_3"/>
    <property type="match status" value="1"/>
</dbReference>
<dbReference type="InterPro" id="IPR001394">
    <property type="entry name" value="Peptidase_C19_UCH"/>
</dbReference>
<feature type="compositionally biased region" description="Low complexity" evidence="8">
    <location>
        <begin position="405"/>
        <end position="414"/>
    </location>
</feature>
<accession>A0A066V4P2</accession>
<sequence>MMVAAPALAQSPLSMSPSASWSRAKQAPSQAGFDVHGGGGNSGSPNKKRRHKEPFAPDSAGSKSQDSVSSKRIDSNHPQSQNAKKDVTASLKTLAALDELLHNPVRFVKTRRIAGSSTFASSGSNGKAQEGDGAASTQQQPGLLLGLKNLIPVNLPYFINGTASVNGQPTAATTQAHDTRALNGTSRGKGRATADDAATEPFIDLWPYPLAMRFPNSAQVSTGLGNHGNTCYMNSVLQALLHTPPLADILLNRQKLAFLHSLASTMKDASPTTSPVSPGPAAFRGRARIPSASAAVSPQSHGASTHTFDPLASLARLAEATLVRRQQSAGAGAGAGTGGSGNRPIYPRAFNDHLPLFAKGLRRGRQEDAHEFLRLLLEALQAKCIAGLPPQPPSSVTASSSPIRKPATAAGEPTAEAKARARDATIKSSTFINRIFGGRFRSRVTCVSCKHPSDTFDAFLDISLDLNARAAFPSGGGGRTRGGGGGAMRPISSVVDALRQFTRAEPIGGGSGASQADKYKCEKCKRRVDAIKQFTVDVVPPILTVQLKRFSFTGRKITRPVAFPERLDVGPFMSEPPAPGTSKRRGCMYALYAIIHHHGGGPSSGHYVASVKDAHGRWARMDDDLVSRNHKLDLDDPSAYILFYMRETDQSPAEGPNAALGKIAAAAGAAASNHNPLLRAIGAIEVQRQSDGLKRKLADTEHDAALPNGEGGGAGVKKVRQASAYVDDLLTPAAASTGDPSAPNFFGGPSASSEKFHKPIDFAPPSKVRTSDTNGHASLSSPALARAAQSSAKVNGAAGAACWLPSSGAKGTPRRIALNGSDDDSSAADDEDVGMALERDSALGFSGVEHAGAAAGSEDEDQSEEDGSARDNSSDDDYNIEDSVADDDDDDEFLPGSKAKSTKGSKVIAGGDGKKQRRRRRSTGNKKPVHEQQQQRGKEAPGQGQPGPRLFNGRSLSVRQRGSGLHRGMQKRP</sequence>
<feature type="compositionally biased region" description="Polar residues" evidence="8">
    <location>
        <begin position="117"/>
        <end position="127"/>
    </location>
</feature>
<dbReference type="PANTHER" id="PTHR24006">
    <property type="entry name" value="UBIQUITIN CARBOXYL-TERMINAL HYDROLASE"/>
    <property type="match status" value="1"/>
</dbReference>
<dbReference type="STRING" id="1037660.A0A066V4P2"/>
<dbReference type="PANTHER" id="PTHR24006:SF758">
    <property type="entry name" value="UBIQUITIN CARBOXYL-TERMINAL HYDROLASE 36"/>
    <property type="match status" value="1"/>
</dbReference>
<evidence type="ECO:0000256" key="4">
    <source>
        <dbReference type="ARBA" id="ARBA00022786"/>
    </source>
</evidence>
<feature type="compositionally biased region" description="Acidic residues" evidence="8">
    <location>
        <begin position="857"/>
        <end position="866"/>
    </location>
</feature>
<dbReference type="InParanoid" id="A0A066V4P2"/>
<dbReference type="InterPro" id="IPR038765">
    <property type="entry name" value="Papain-like_cys_pep_sf"/>
</dbReference>
<dbReference type="GO" id="GO:0005829">
    <property type="term" value="C:cytosol"/>
    <property type="evidence" value="ECO:0007669"/>
    <property type="project" value="TreeGrafter"/>
</dbReference>
<feature type="region of interest" description="Disordered" evidence="8">
    <location>
        <begin position="736"/>
        <end position="784"/>
    </location>
</feature>
<feature type="compositionally biased region" description="Polar residues" evidence="8">
    <location>
        <begin position="169"/>
        <end position="186"/>
    </location>
</feature>
<name>A0A066V4P2_TILAU</name>
<gene>
    <name evidence="10" type="ORF">K437DRAFT_49497</name>
</gene>
<dbReference type="AlphaFoldDB" id="A0A066V4P2"/>
<evidence type="ECO:0000256" key="8">
    <source>
        <dbReference type="SAM" id="MobiDB-lite"/>
    </source>
</evidence>
<dbReference type="OMA" id="PIDQANI"/>
<dbReference type="GeneID" id="25267548"/>
<dbReference type="FunCoup" id="A0A066V4P2">
    <property type="interactions" value="118"/>
</dbReference>
<comment type="catalytic activity">
    <reaction evidence="1 7">
        <text>Thiol-dependent hydrolysis of ester, thioester, amide, peptide and isopeptide bonds formed by the C-terminal Gly of ubiquitin (a 76-residue protein attached to proteins as an intracellular targeting signal).</text>
        <dbReference type="EC" id="3.4.19.12"/>
    </reaction>
</comment>
<dbReference type="GO" id="GO:0004843">
    <property type="term" value="F:cysteine-type deubiquitinase activity"/>
    <property type="evidence" value="ECO:0007669"/>
    <property type="project" value="UniProtKB-UniRule"/>
</dbReference>
<dbReference type="HOGENOM" id="CLU_305062_0_0_1"/>
<dbReference type="RefSeq" id="XP_013240142.1">
    <property type="nucleotide sequence ID" value="XM_013384688.1"/>
</dbReference>
<proteinExistence type="inferred from homology"/>
<dbReference type="PROSITE" id="PS00973">
    <property type="entry name" value="USP_2"/>
    <property type="match status" value="1"/>
</dbReference>
<dbReference type="Pfam" id="PF00443">
    <property type="entry name" value="UCH"/>
    <property type="match status" value="1"/>
</dbReference>
<dbReference type="EMBL" id="JMSN01000159">
    <property type="protein sequence ID" value="KDN36702.1"/>
    <property type="molecule type" value="Genomic_DNA"/>
</dbReference>
<evidence type="ECO:0000256" key="7">
    <source>
        <dbReference type="RuleBase" id="RU366025"/>
    </source>
</evidence>